<accession>A0ABU6UX88</accession>
<dbReference type="EMBL" id="JASCZI010122711">
    <property type="protein sequence ID" value="MED6164638.1"/>
    <property type="molecule type" value="Genomic_DNA"/>
</dbReference>
<comment type="caution">
    <text evidence="3">The sequence shown here is derived from an EMBL/GenBank/DDBJ whole genome shotgun (WGS) entry which is preliminary data.</text>
</comment>
<feature type="region of interest" description="Disordered" evidence="2">
    <location>
        <begin position="245"/>
        <end position="304"/>
    </location>
</feature>
<keyword evidence="4" id="KW-1185">Reference proteome</keyword>
<keyword evidence="1" id="KW-0175">Coiled coil</keyword>
<proteinExistence type="predicted"/>
<evidence type="ECO:0000256" key="1">
    <source>
        <dbReference type="SAM" id="Coils"/>
    </source>
</evidence>
<evidence type="ECO:0000313" key="3">
    <source>
        <dbReference type="EMBL" id="MED6164638.1"/>
    </source>
</evidence>
<sequence>MAEPQGNDANEVVREVDGAQMPHEPNPLYYWVNRDVMGSPCTLTEDYLAELKRSGVICDGGEEENFYRVELPCRGERVCELNLEHPRRLLQRCFVAPSQFHPNAWSGIRCFESVTEFLELPQDPERIFGLYEESFHDFKGRYFKVFPVGDHPPFWLTLERDAGRFPSYWSKDAGVNYIPVSNRKLNEEQRDTADVLLWLFSNQNLSPKAILGNPERAKKSVVKMAGKNKTLANLRRYMVANPQGPVIIGPSGGQASSSIPEGGGSSTAGGDTDARSKVSSPIREEEPEPQTETVPSFSLGKRANDEVIAAQKKPRTSEGPHRDFCPMDRSFNASSYIEKNLLGPRAREALQDYDPMESIRWAEWAMLRAATIIKAIEPRLTLADQWEHRCVKLTGDMKLLNQQKAEVEKEKEEAVTAKSKVEKDLEDALADVRGKGIELQRLRDRKASLLADAEAAKKGLLAEKSRADQAEALLASAEKARQELVKLA</sequence>
<organism evidence="3 4">
    <name type="scientific">Stylosanthes scabra</name>
    <dbReference type="NCBI Taxonomy" id="79078"/>
    <lineage>
        <taxon>Eukaryota</taxon>
        <taxon>Viridiplantae</taxon>
        <taxon>Streptophyta</taxon>
        <taxon>Embryophyta</taxon>
        <taxon>Tracheophyta</taxon>
        <taxon>Spermatophyta</taxon>
        <taxon>Magnoliopsida</taxon>
        <taxon>eudicotyledons</taxon>
        <taxon>Gunneridae</taxon>
        <taxon>Pentapetalae</taxon>
        <taxon>rosids</taxon>
        <taxon>fabids</taxon>
        <taxon>Fabales</taxon>
        <taxon>Fabaceae</taxon>
        <taxon>Papilionoideae</taxon>
        <taxon>50 kb inversion clade</taxon>
        <taxon>dalbergioids sensu lato</taxon>
        <taxon>Dalbergieae</taxon>
        <taxon>Pterocarpus clade</taxon>
        <taxon>Stylosanthes</taxon>
    </lineage>
</organism>
<gene>
    <name evidence="3" type="ORF">PIB30_092160</name>
</gene>
<feature type="coiled-coil region" evidence="1">
    <location>
        <begin position="390"/>
        <end position="487"/>
    </location>
</feature>
<reference evidence="3 4" key="1">
    <citation type="journal article" date="2023" name="Plants (Basel)">
        <title>Bridging the Gap: Combining Genomics and Transcriptomics Approaches to Understand Stylosanthes scabra, an Orphan Legume from the Brazilian Caatinga.</title>
        <authorList>
            <person name="Ferreira-Neto J.R.C."/>
            <person name="da Silva M.D."/>
            <person name="Binneck E."/>
            <person name="de Melo N.F."/>
            <person name="da Silva R.H."/>
            <person name="de Melo A.L.T.M."/>
            <person name="Pandolfi V."/>
            <person name="Bustamante F.O."/>
            <person name="Brasileiro-Vidal A.C."/>
            <person name="Benko-Iseppon A.M."/>
        </authorList>
    </citation>
    <scope>NUCLEOTIDE SEQUENCE [LARGE SCALE GENOMIC DNA]</scope>
    <source>
        <tissue evidence="3">Leaves</tissue>
    </source>
</reference>
<name>A0ABU6UX88_9FABA</name>
<evidence type="ECO:0000313" key="4">
    <source>
        <dbReference type="Proteomes" id="UP001341840"/>
    </source>
</evidence>
<evidence type="ECO:0000256" key="2">
    <source>
        <dbReference type="SAM" id="MobiDB-lite"/>
    </source>
</evidence>
<protein>
    <submittedName>
        <fullName evidence="3">Uncharacterized protein</fullName>
    </submittedName>
</protein>
<dbReference type="Proteomes" id="UP001341840">
    <property type="component" value="Unassembled WGS sequence"/>
</dbReference>